<dbReference type="GO" id="GO:0042597">
    <property type="term" value="C:periplasmic space"/>
    <property type="evidence" value="ECO:0007669"/>
    <property type="project" value="UniProtKB-ARBA"/>
</dbReference>
<dbReference type="AlphaFoldDB" id="A0A6J6HK34"/>
<dbReference type="Pfam" id="PF00496">
    <property type="entry name" value="SBP_bac_5"/>
    <property type="match status" value="1"/>
</dbReference>
<dbReference type="PANTHER" id="PTHR30290">
    <property type="entry name" value="PERIPLASMIC BINDING COMPONENT OF ABC TRANSPORTER"/>
    <property type="match status" value="1"/>
</dbReference>
<proteinExistence type="predicted"/>
<organism evidence="2">
    <name type="scientific">freshwater metagenome</name>
    <dbReference type="NCBI Taxonomy" id="449393"/>
    <lineage>
        <taxon>unclassified sequences</taxon>
        <taxon>metagenomes</taxon>
        <taxon>ecological metagenomes</taxon>
    </lineage>
</organism>
<evidence type="ECO:0000259" key="1">
    <source>
        <dbReference type="Pfam" id="PF00496"/>
    </source>
</evidence>
<dbReference type="GO" id="GO:1904680">
    <property type="term" value="F:peptide transmembrane transporter activity"/>
    <property type="evidence" value="ECO:0007669"/>
    <property type="project" value="TreeGrafter"/>
</dbReference>
<dbReference type="PANTHER" id="PTHR30290:SF83">
    <property type="entry name" value="ABC TRANSPORTER SUBSTRATE-BINDING PROTEIN"/>
    <property type="match status" value="1"/>
</dbReference>
<dbReference type="EMBL" id="CAEZUX010000049">
    <property type="protein sequence ID" value="CAB4613557.1"/>
    <property type="molecule type" value="Genomic_DNA"/>
</dbReference>
<protein>
    <submittedName>
        <fullName evidence="2">Unannotated protein</fullName>
    </submittedName>
</protein>
<dbReference type="PROSITE" id="PS51257">
    <property type="entry name" value="PROKAR_LIPOPROTEIN"/>
    <property type="match status" value="1"/>
</dbReference>
<evidence type="ECO:0000313" key="2">
    <source>
        <dbReference type="EMBL" id="CAB4613557.1"/>
    </source>
</evidence>
<dbReference type="InterPro" id="IPR030678">
    <property type="entry name" value="Peptide/Ni-bd"/>
</dbReference>
<dbReference type="SUPFAM" id="SSF53850">
    <property type="entry name" value="Periplasmic binding protein-like II"/>
    <property type="match status" value="1"/>
</dbReference>
<dbReference type="GO" id="GO:0015833">
    <property type="term" value="P:peptide transport"/>
    <property type="evidence" value="ECO:0007669"/>
    <property type="project" value="TreeGrafter"/>
</dbReference>
<accession>A0A6J6HK34</accession>
<dbReference type="Gene3D" id="3.40.190.10">
    <property type="entry name" value="Periplasmic binding protein-like II"/>
    <property type="match status" value="1"/>
</dbReference>
<feature type="domain" description="Solute-binding protein family 5" evidence="1">
    <location>
        <begin position="89"/>
        <end position="490"/>
    </location>
</feature>
<dbReference type="InterPro" id="IPR039424">
    <property type="entry name" value="SBP_5"/>
</dbReference>
<name>A0A6J6HK34_9ZZZZ</name>
<sequence length="574" mass="62148">MKKRRISGAIGFALVASVIAASCGGGSDSSSEGGTPQKGGTINILTNGEQIAHLDPQRNYTGDDLAFAGSTMQRSLTTYKFAEGDAGSEIVGDLATDTGTASADGKVWTFTLKEGLKFEDGSEITCADIAYGVSRSFATDVITDGPSYAMSYINVEGEYPGPYKANAEQQAAYDKAVACDGNVITFNLKSTVADFNYTTTLLTFSPVPKAKDTGEKYDLSPVSSGPYKIESYEIGKSLVLVRNDQWDPETDSERKAYADKIVYNFGLDESAMDERMIADAGEDQTAVTAGILPENLQTIFEGDEALAKRAVNYYDPYVTYTNLNVKTLSCLDVRKAIYLALDRDALRKAGGGPYTGDFADGFIKPALALDYKKPTQLEGLNEDGTANVEAAKAAMAAAETNCPEVAARAKDGLKFYYPDTEVWKKALAIWIDSMGKAGIKIKPEAVGDPSQYWPTVMNPETEYDIARGGWAPDWANASTVIPELFTTGGGFNLTRNADDPDYAAFETKIAEARDTLDRKEQGVKWQELNQYVVDRLWALPGTFTRAQSMWGSKVGGAFQWGPFGAFCYGNLWVK</sequence>
<dbReference type="Gene3D" id="3.10.105.10">
    <property type="entry name" value="Dipeptide-binding Protein, Domain 3"/>
    <property type="match status" value="1"/>
</dbReference>
<dbReference type="PIRSF" id="PIRSF002741">
    <property type="entry name" value="MppA"/>
    <property type="match status" value="1"/>
</dbReference>
<dbReference type="InterPro" id="IPR000914">
    <property type="entry name" value="SBP_5_dom"/>
</dbReference>
<reference evidence="2" key="1">
    <citation type="submission" date="2020-05" db="EMBL/GenBank/DDBJ databases">
        <authorList>
            <person name="Chiriac C."/>
            <person name="Salcher M."/>
            <person name="Ghai R."/>
            <person name="Kavagutti S V."/>
        </authorList>
    </citation>
    <scope>NUCLEOTIDE SEQUENCE</scope>
</reference>
<dbReference type="GO" id="GO:0043190">
    <property type="term" value="C:ATP-binding cassette (ABC) transporter complex"/>
    <property type="evidence" value="ECO:0007669"/>
    <property type="project" value="InterPro"/>
</dbReference>
<gene>
    <name evidence="2" type="ORF">UFOPK1874_00582</name>
</gene>